<gene>
    <name evidence="1" type="ORF">LSTR_LSTR012227</name>
</gene>
<comment type="caution">
    <text evidence="1">The sequence shown here is derived from an EMBL/GenBank/DDBJ whole genome shotgun (WGS) entry which is preliminary data.</text>
</comment>
<protein>
    <submittedName>
        <fullName evidence="1">Uncharacterized protein</fullName>
    </submittedName>
</protein>
<dbReference type="EMBL" id="QKKF02009328">
    <property type="protein sequence ID" value="RZF45315.1"/>
    <property type="molecule type" value="Genomic_DNA"/>
</dbReference>
<keyword evidence="2" id="KW-1185">Reference proteome</keyword>
<sequence length="169" mass="18796">MQEIKSVVFIKGEYTDKRDKEVTGELSRSFDKLTLTDEETDLVQNRQPIPLGTLLLNRLVCLTILKVSGLSVDEMGVGKLSMSEFLSKINSTVMNFIMGLPNDGPNSGSSIDLQLLFNSMQQTHERAEICLSALNAFLLGLMRPSTFVGKRLRPNTTQKIPCNVFLANQ</sequence>
<name>A0A482XH08_LAOST</name>
<evidence type="ECO:0000313" key="1">
    <source>
        <dbReference type="EMBL" id="RZF45315.1"/>
    </source>
</evidence>
<dbReference type="Proteomes" id="UP000291343">
    <property type="component" value="Unassembled WGS sequence"/>
</dbReference>
<evidence type="ECO:0000313" key="2">
    <source>
        <dbReference type="Proteomes" id="UP000291343"/>
    </source>
</evidence>
<dbReference type="InParanoid" id="A0A482XH08"/>
<organism evidence="1 2">
    <name type="scientific">Laodelphax striatellus</name>
    <name type="common">Small brown planthopper</name>
    <name type="synonym">Delphax striatella</name>
    <dbReference type="NCBI Taxonomy" id="195883"/>
    <lineage>
        <taxon>Eukaryota</taxon>
        <taxon>Metazoa</taxon>
        <taxon>Ecdysozoa</taxon>
        <taxon>Arthropoda</taxon>
        <taxon>Hexapoda</taxon>
        <taxon>Insecta</taxon>
        <taxon>Pterygota</taxon>
        <taxon>Neoptera</taxon>
        <taxon>Paraneoptera</taxon>
        <taxon>Hemiptera</taxon>
        <taxon>Auchenorrhyncha</taxon>
        <taxon>Fulgoroidea</taxon>
        <taxon>Delphacidae</taxon>
        <taxon>Criomorphinae</taxon>
        <taxon>Laodelphax</taxon>
    </lineage>
</organism>
<reference evidence="1 2" key="1">
    <citation type="journal article" date="2017" name="Gigascience">
        <title>Genome sequence of the small brown planthopper, Laodelphax striatellus.</title>
        <authorList>
            <person name="Zhu J."/>
            <person name="Jiang F."/>
            <person name="Wang X."/>
            <person name="Yang P."/>
            <person name="Bao Y."/>
            <person name="Zhao W."/>
            <person name="Wang W."/>
            <person name="Lu H."/>
            <person name="Wang Q."/>
            <person name="Cui N."/>
            <person name="Li J."/>
            <person name="Chen X."/>
            <person name="Luo L."/>
            <person name="Yu J."/>
            <person name="Kang L."/>
            <person name="Cui F."/>
        </authorList>
    </citation>
    <scope>NUCLEOTIDE SEQUENCE [LARGE SCALE GENOMIC DNA]</scope>
    <source>
        <strain evidence="1">Lst14</strain>
    </source>
</reference>
<accession>A0A482XH08</accession>
<dbReference type="AlphaFoldDB" id="A0A482XH08"/>
<proteinExistence type="predicted"/>